<keyword evidence="4" id="KW-1185">Reference proteome</keyword>
<evidence type="ECO:0000313" key="3">
    <source>
        <dbReference type="EMBL" id="SKB27210.1"/>
    </source>
</evidence>
<evidence type="ECO:0000259" key="2">
    <source>
        <dbReference type="Pfam" id="PF00117"/>
    </source>
</evidence>
<dbReference type="PANTHER" id="PTHR43418:SF4">
    <property type="entry name" value="MULTIFUNCTIONAL TRYPTOPHAN BIOSYNTHESIS PROTEIN"/>
    <property type="match status" value="1"/>
</dbReference>
<dbReference type="InterPro" id="IPR006221">
    <property type="entry name" value="TrpG/PapA_dom"/>
</dbReference>
<name>A0A1T4ZWV9_9FIRM</name>
<dbReference type="PANTHER" id="PTHR43418">
    <property type="entry name" value="MULTIFUNCTIONAL TRYPTOPHAN BIOSYNTHESIS PROTEIN-RELATED"/>
    <property type="match status" value="1"/>
</dbReference>
<dbReference type="PRINTS" id="PR00096">
    <property type="entry name" value="GATASE"/>
</dbReference>
<dbReference type="SUPFAM" id="SSF52317">
    <property type="entry name" value="Class I glutamine amidotransferase-like"/>
    <property type="match status" value="1"/>
</dbReference>
<keyword evidence="1" id="KW-0315">Glutamine amidotransferase</keyword>
<dbReference type="InterPro" id="IPR017926">
    <property type="entry name" value="GATASE"/>
</dbReference>
<dbReference type="RefSeq" id="WP_013361977.1">
    <property type="nucleotide sequence ID" value="NZ_DAMCMJ010000007.1"/>
</dbReference>
<accession>A0A1T4ZWV9</accession>
<reference evidence="4" key="1">
    <citation type="submission" date="2017-02" db="EMBL/GenBank/DDBJ databases">
        <authorList>
            <person name="Varghese N."/>
            <person name="Submissions S."/>
        </authorList>
    </citation>
    <scope>NUCLEOTIDE SEQUENCE [LARGE SCALE GENOMIC DNA]</scope>
    <source>
        <strain evidence="4">ATCC 35199</strain>
    </source>
</reference>
<evidence type="ECO:0000313" key="4">
    <source>
        <dbReference type="Proteomes" id="UP000243406"/>
    </source>
</evidence>
<dbReference type="FunFam" id="3.40.50.880:FF:000003">
    <property type="entry name" value="Anthranilate synthase component II"/>
    <property type="match status" value="1"/>
</dbReference>
<dbReference type="CDD" id="cd01743">
    <property type="entry name" value="GATase1_Anthranilate_Synthase"/>
    <property type="match status" value="1"/>
</dbReference>
<dbReference type="GO" id="GO:0004049">
    <property type="term" value="F:anthranilate synthase activity"/>
    <property type="evidence" value="ECO:0007669"/>
    <property type="project" value="TreeGrafter"/>
</dbReference>
<sequence>MILMIDNFDSFCYNIYQYLRELGEDVEVVRNDSISVKQILAKNPEILLISPGPCSPKEAGISLEAIDYFKDKLPILGVCLGHQAIGEAFKGEIIKAKRPIHGHVHRIKHDEKGMFKNLPNPLGVTRYHSLVINEQNFPSELEISAQTIDGEIMGVRHKRYPIEGVQFHPEAILTEHGHDLFRNFIENARGCK</sequence>
<dbReference type="PRINTS" id="PR00097">
    <property type="entry name" value="ANTSNTHASEII"/>
</dbReference>
<proteinExistence type="predicted"/>
<dbReference type="EMBL" id="FUYN01000001">
    <property type="protein sequence ID" value="SKB27210.1"/>
    <property type="molecule type" value="Genomic_DNA"/>
</dbReference>
<protein>
    <submittedName>
        <fullName evidence="3">Para-aminobenzoate synthetase component 2</fullName>
    </submittedName>
</protein>
<dbReference type="GO" id="GO:0005829">
    <property type="term" value="C:cytosol"/>
    <property type="evidence" value="ECO:0007669"/>
    <property type="project" value="TreeGrafter"/>
</dbReference>
<dbReference type="Pfam" id="PF00117">
    <property type="entry name" value="GATase"/>
    <property type="match status" value="1"/>
</dbReference>
<dbReference type="Proteomes" id="UP000243406">
    <property type="component" value="Unassembled WGS sequence"/>
</dbReference>
<dbReference type="GO" id="GO:0000162">
    <property type="term" value="P:L-tryptophan biosynthetic process"/>
    <property type="evidence" value="ECO:0007669"/>
    <property type="project" value="TreeGrafter"/>
</dbReference>
<dbReference type="InterPro" id="IPR029062">
    <property type="entry name" value="Class_I_gatase-like"/>
</dbReference>
<evidence type="ECO:0000256" key="1">
    <source>
        <dbReference type="ARBA" id="ARBA00022962"/>
    </source>
</evidence>
<dbReference type="Gene3D" id="3.40.50.880">
    <property type="match status" value="1"/>
</dbReference>
<dbReference type="InterPro" id="IPR050472">
    <property type="entry name" value="Anth_synth/Amidotransfase"/>
</dbReference>
<dbReference type="NCBIfam" id="TIGR00566">
    <property type="entry name" value="trpG_papA"/>
    <property type="match status" value="1"/>
</dbReference>
<dbReference type="AlphaFoldDB" id="A0A1T4ZWV9"/>
<gene>
    <name evidence="3" type="ORF">SAMN02745120_0488</name>
</gene>
<dbReference type="PROSITE" id="PS51273">
    <property type="entry name" value="GATASE_TYPE_1"/>
    <property type="match status" value="1"/>
</dbReference>
<feature type="domain" description="Glutamine amidotransferase" evidence="2">
    <location>
        <begin position="3"/>
        <end position="186"/>
    </location>
</feature>
<organism evidence="3 4">
    <name type="scientific">Acetoanaerobium noterae</name>
    <dbReference type="NCBI Taxonomy" id="745369"/>
    <lineage>
        <taxon>Bacteria</taxon>
        <taxon>Bacillati</taxon>
        <taxon>Bacillota</taxon>
        <taxon>Clostridia</taxon>
        <taxon>Peptostreptococcales</taxon>
        <taxon>Filifactoraceae</taxon>
        <taxon>Acetoanaerobium</taxon>
    </lineage>
</organism>